<accession>A0A8J7HUQ7</accession>
<dbReference type="Pfam" id="PF00400">
    <property type="entry name" value="WD40"/>
    <property type="match status" value="14"/>
</dbReference>
<dbReference type="CDD" id="cd00200">
    <property type="entry name" value="WD40"/>
    <property type="match status" value="2"/>
</dbReference>
<gene>
    <name evidence="6" type="ORF">I8748_27800</name>
</gene>
<evidence type="ECO:0000313" key="7">
    <source>
        <dbReference type="Proteomes" id="UP000632766"/>
    </source>
</evidence>
<evidence type="ECO:0000259" key="5">
    <source>
        <dbReference type="Pfam" id="PF20703"/>
    </source>
</evidence>
<dbReference type="GO" id="GO:0006508">
    <property type="term" value="P:proteolysis"/>
    <property type="evidence" value="ECO:0007669"/>
    <property type="project" value="InterPro"/>
</dbReference>
<feature type="repeat" description="WD" evidence="3">
    <location>
        <begin position="982"/>
        <end position="1016"/>
    </location>
</feature>
<dbReference type="EMBL" id="JAECZC010000077">
    <property type="protein sequence ID" value="MBH8565927.1"/>
    <property type="molecule type" value="Genomic_DNA"/>
</dbReference>
<organism evidence="6 7">
    <name type="scientific">Amazonocrinis nigriterrae CENA67</name>
    <dbReference type="NCBI Taxonomy" id="2794033"/>
    <lineage>
        <taxon>Bacteria</taxon>
        <taxon>Bacillati</taxon>
        <taxon>Cyanobacteriota</taxon>
        <taxon>Cyanophyceae</taxon>
        <taxon>Nostocales</taxon>
        <taxon>Nostocaceae</taxon>
        <taxon>Amazonocrinis</taxon>
        <taxon>Amazonocrinis nigriterrae</taxon>
    </lineage>
</organism>
<dbReference type="PANTHER" id="PTHR19848:SF8">
    <property type="entry name" value="F-BOX AND WD REPEAT DOMAIN CONTAINING 7"/>
    <property type="match status" value="1"/>
</dbReference>
<dbReference type="InterPro" id="IPR049052">
    <property type="entry name" value="nSTAND1"/>
</dbReference>
<dbReference type="SUPFAM" id="SSF50978">
    <property type="entry name" value="WD40 repeat-like"/>
    <property type="match status" value="2"/>
</dbReference>
<evidence type="ECO:0000313" key="6">
    <source>
        <dbReference type="EMBL" id="MBH8565927.1"/>
    </source>
</evidence>
<dbReference type="PANTHER" id="PTHR19848">
    <property type="entry name" value="WD40 REPEAT PROTEIN"/>
    <property type="match status" value="1"/>
</dbReference>
<proteinExistence type="predicted"/>
<dbReference type="InterPro" id="IPR027417">
    <property type="entry name" value="P-loop_NTPase"/>
</dbReference>
<dbReference type="InterPro" id="IPR001680">
    <property type="entry name" value="WD40_rpt"/>
</dbReference>
<dbReference type="Pfam" id="PF00656">
    <property type="entry name" value="Peptidase_C14"/>
    <property type="match status" value="1"/>
</dbReference>
<reference evidence="6 7" key="1">
    <citation type="journal article" date="2021" name="Int. J. Syst. Evol. Microbiol.">
        <title>Amazonocrinis nigriterrae gen. nov., sp. nov., Atlanticothrix silvestris gen. nov., sp. nov. and Dendronalium phyllosphericum gen. nov., sp. nov., nostocacean cyanobacteria from Brazilian environments.</title>
        <authorList>
            <person name="Alvarenga D.O."/>
            <person name="Andreote A.P.D."/>
            <person name="Branco L.H.Z."/>
            <person name="Delbaje E."/>
            <person name="Cruz R.B."/>
            <person name="Varani A.M."/>
            <person name="Fiore M.F."/>
        </authorList>
    </citation>
    <scope>NUCLEOTIDE SEQUENCE [LARGE SCALE GENOMIC DNA]</scope>
    <source>
        <strain evidence="6 7">CENA67</strain>
    </source>
</reference>
<dbReference type="InterPro" id="IPR015943">
    <property type="entry name" value="WD40/YVTN_repeat-like_dom_sf"/>
</dbReference>
<feature type="repeat" description="WD" evidence="3">
    <location>
        <begin position="1154"/>
        <end position="1195"/>
    </location>
</feature>
<feature type="repeat" description="WD" evidence="3">
    <location>
        <begin position="1278"/>
        <end position="1319"/>
    </location>
</feature>
<feature type="repeat" description="WD" evidence="3">
    <location>
        <begin position="1194"/>
        <end position="1235"/>
    </location>
</feature>
<dbReference type="InterPro" id="IPR019775">
    <property type="entry name" value="WD40_repeat_CS"/>
</dbReference>
<dbReference type="PROSITE" id="PS00678">
    <property type="entry name" value="WD_REPEATS_1"/>
    <property type="match status" value="11"/>
</dbReference>
<dbReference type="InterPro" id="IPR011600">
    <property type="entry name" value="Pept_C14_caspase"/>
</dbReference>
<feature type="domain" description="Peptidase C14 caspase" evidence="4">
    <location>
        <begin position="6"/>
        <end position="257"/>
    </location>
</feature>
<keyword evidence="1 3" id="KW-0853">WD repeat</keyword>
<feature type="repeat" description="WD" evidence="3">
    <location>
        <begin position="941"/>
        <end position="975"/>
    </location>
</feature>
<comment type="caution">
    <text evidence="6">The sequence shown here is derived from an EMBL/GenBank/DDBJ whole genome shotgun (WGS) entry which is preliminary data.</text>
</comment>
<evidence type="ECO:0000259" key="4">
    <source>
        <dbReference type="Pfam" id="PF00656"/>
    </source>
</evidence>
<dbReference type="PROSITE" id="PS50294">
    <property type="entry name" value="WD_REPEATS_REGION"/>
    <property type="match status" value="12"/>
</dbReference>
<feature type="repeat" description="WD" evidence="3">
    <location>
        <begin position="1446"/>
        <end position="1487"/>
    </location>
</feature>
<dbReference type="PRINTS" id="PR00320">
    <property type="entry name" value="GPROTEINBRPT"/>
</dbReference>
<dbReference type="SUPFAM" id="SSF52540">
    <property type="entry name" value="P-loop containing nucleoside triphosphate hydrolases"/>
    <property type="match status" value="1"/>
</dbReference>
<feature type="repeat" description="WD" evidence="3">
    <location>
        <begin position="1320"/>
        <end position="1361"/>
    </location>
</feature>
<feature type="repeat" description="WD" evidence="3">
    <location>
        <begin position="1411"/>
        <end position="1438"/>
    </location>
</feature>
<evidence type="ECO:0000256" key="1">
    <source>
        <dbReference type="ARBA" id="ARBA00022574"/>
    </source>
</evidence>
<name>A0A8J7HUQ7_9NOST</name>
<feature type="repeat" description="WD" evidence="3">
    <location>
        <begin position="1236"/>
        <end position="1277"/>
    </location>
</feature>
<dbReference type="SMART" id="SM00320">
    <property type="entry name" value="WD40"/>
    <property type="match status" value="14"/>
</dbReference>
<dbReference type="Gene3D" id="2.130.10.10">
    <property type="entry name" value="YVTN repeat-like/Quinoprotein amine dehydrogenase"/>
    <property type="match status" value="4"/>
</dbReference>
<dbReference type="Gene3D" id="3.40.50.1460">
    <property type="match status" value="1"/>
</dbReference>
<evidence type="ECO:0000256" key="2">
    <source>
        <dbReference type="ARBA" id="ARBA00022737"/>
    </source>
</evidence>
<dbReference type="InterPro" id="IPR029030">
    <property type="entry name" value="Caspase-like_dom_sf"/>
</dbReference>
<evidence type="ECO:0000256" key="3">
    <source>
        <dbReference type="PROSITE-ProRule" id="PRU00221"/>
    </source>
</evidence>
<dbReference type="Pfam" id="PF20703">
    <property type="entry name" value="nSTAND1"/>
    <property type="match status" value="1"/>
</dbReference>
<feature type="repeat" description="WD" evidence="3">
    <location>
        <begin position="1030"/>
        <end position="1064"/>
    </location>
</feature>
<dbReference type="Proteomes" id="UP000632766">
    <property type="component" value="Unassembled WGS sequence"/>
</dbReference>
<dbReference type="InterPro" id="IPR036322">
    <property type="entry name" value="WD40_repeat_dom_sf"/>
</dbReference>
<protein>
    <submittedName>
        <fullName evidence="6">Caspase family protein</fullName>
    </submittedName>
</protein>
<sequence>MSKFSRNLAFVIGINNYGNGISSLQNAVNDAKKLVEVLRQQHQYHIWVCLDEIATLKNLHELLDKTLPQQVQPDDRLLFYFAGHGIALNGEDGPEGYLIPHDAKLGDVQTYLPMTQLQAAFDKLPCRHFLGILDCCFAGAFRWSSTRDFSTVPEVIYQERYDRFIQDPAWQIITSAAYDQKALDAFIINTERGRGTHSPFAAALLEALAGGADVYPAASHGQPAGDGVITATELYLYLRDRVEPATVGNRQRQTPGIWPLKKHDKGEYIFLTPGHVLNLPPAPPLDASQNPYLGLKSCEEEQSDLFFGRQTLTEKLHNFVSNQPLTVVLGASGSGKSSLVKAGLISYLKQLNTEPNQQQWYILPAIRPGESPLKALNNTLAQTNLPGVSITNFSTEEKVEIIHRRIAAFIQQYPNAKFLLIIDQLEEVITLCKDDKERENFLQLLAQIINNYANSLRIVLTLRSDFEPQFQDTALKQYWTNARFIVPQMTRIELRQAIEEPASKRVMYFQSENPKFPLIDRLIDEVADMPGALPLLSFTLSELYLKYLKRQQIAQINGTTIDRAITETDYQELGGVARSLTQRADSEYNQLVQLDPAYADSIRHVMLRMIAVGGGELARRRVPLSELEYPSIENQRVQEIIRRFTDARLLVEGQDTEGNLYVEPAHDALVRGWQKLLTWKQEQEEKLILQRRLTPAALEWQSVKNQKQTSELLTKFAPVISLLDTRLYRIEDLFFNKIKNLVVRKWPSIRNQQESLREKPVQFLWNANPYLDVLNRELQSNDNWFNQVEAEFVQQSVLQKRRNISLRWRIAIAVILSLSGLTIAALISQRSAKIGETTASRETAEVKQQEQGLDALVYSLRAAKLLQYPLLQLFSPGEQLQNQVRGTLQEAIYSVRERIRLEGQKGTVRSVLSPDNQLLVSVGDDDIIRLWNLQGHLDKEWPAQQSLVNNLAFSPDGKLIATAGRDDTVSLWDLQGNLVKKWKADQKYVKSITFSPNDQLLATGGANDTVRLWDLQGNPIGQPFARKLVPEQEEKLVWGVAFSPDDKIIASAGDDGVVDLWNLQGQLLREWPGNQDDISSIKFSPDGQRLATAGEDNTVRLWNLQGQQLGEPFRGHEGRVWNVVFSHDGQELASAAGDGTVRVWNLQGKQLDILIGHQGPVRSVIISKDGQLIVSAGDDGTVRLWNLNDQQVKFREHQGKVNSVSFSSDGQRIASAGDDATVRLWNLQGQQLAQPFQGHQGKVNSVSFSSDGQRIASAGDDATVRLWNLQGQQLAQPFQGHQGKVNSVSFSPDGQRIASAGDDGTIRLWNLQGQQLAQPFQGHQGKVNSVSFSPDGQQIASAGDDGTVRLWNLQGQSNPRTFTGHLGPVYAVAFSPDGKQIASAGDDATVRLWNLQSQQSLQPFQISGIKLKAVAFSRDGKMIAASGEKGTVQLWNLQGEKFAAWIGHRGSEIESVSFSPDGKLLATAGDDGIAELWHIESLNELIQGACDRLHDYLNNPTVSEGDRSLCKP</sequence>
<dbReference type="InterPro" id="IPR020472">
    <property type="entry name" value="WD40_PAC1"/>
</dbReference>
<keyword evidence="2" id="KW-0677">Repeat</keyword>
<feature type="repeat" description="WD" evidence="3">
    <location>
        <begin position="1071"/>
        <end position="1105"/>
    </location>
</feature>
<dbReference type="PROSITE" id="PS50082">
    <property type="entry name" value="WD_REPEATS_2"/>
    <property type="match status" value="14"/>
</dbReference>
<keyword evidence="7" id="KW-1185">Reference proteome</keyword>
<dbReference type="Gene3D" id="3.40.50.300">
    <property type="entry name" value="P-loop containing nucleotide triphosphate hydrolases"/>
    <property type="match status" value="1"/>
</dbReference>
<feature type="repeat" description="WD" evidence="3">
    <location>
        <begin position="1362"/>
        <end position="1403"/>
    </location>
</feature>
<dbReference type="RefSeq" id="WP_198127710.1">
    <property type="nucleotide sequence ID" value="NZ_JAECZC010000077.1"/>
</dbReference>
<dbReference type="GO" id="GO:0004197">
    <property type="term" value="F:cysteine-type endopeptidase activity"/>
    <property type="evidence" value="ECO:0007669"/>
    <property type="project" value="InterPro"/>
</dbReference>
<feature type="domain" description="Novel STAND NTPase 1" evidence="5">
    <location>
        <begin position="291"/>
        <end position="707"/>
    </location>
</feature>
<dbReference type="SUPFAM" id="SSF52129">
    <property type="entry name" value="Caspase-like"/>
    <property type="match status" value="1"/>
</dbReference>
<feature type="repeat" description="WD" evidence="3">
    <location>
        <begin position="912"/>
        <end position="934"/>
    </location>
</feature>
<feature type="repeat" description="WD" evidence="3">
    <location>
        <begin position="1113"/>
        <end position="1147"/>
    </location>
</feature>